<keyword evidence="8 12" id="KW-0406">Ion transport</keyword>
<evidence type="ECO:0000313" key="14">
    <source>
        <dbReference type="EMBL" id="CAH0390596.1"/>
    </source>
</evidence>
<comment type="similarity">
    <text evidence="2 12">Belongs to the amiloride-sensitive sodium channel (TC 1.A.6) family.</text>
</comment>
<evidence type="ECO:0000256" key="4">
    <source>
        <dbReference type="ARBA" id="ARBA00022461"/>
    </source>
</evidence>
<evidence type="ECO:0000313" key="15">
    <source>
        <dbReference type="Proteomes" id="UP001152759"/>
    </source>
</evidence>
<dbReference type="Pfam" id="PF00858">
    <property type="entry name" value="ASC"/>
    <property type="match status" value="1"/>
</dbReference>
<sequence>MMVSCLWHGESYNCYELFNPSLTDEGMCCSFNRVKANYIFRNLHEISDLNVTLPHPSVDWTPETGYPPGTPVHFLPWRPWGAGTHLGLTIVMDSELDEYYCSSEASTGFKIVLHNPVETPKIATFGTFISPGEQTQYVIQPIINIATQSIEGVAEDKRQCVFSNERRLRFYRTYTQHNCILECEANFTLSFCECVMYYMPKDRFSRICGKRDLECANRAKLAMEMRLSDSLTNITKIVNGTNRPKCGCLPGCYGLSYTKTQSASLLSGKLKIKPELLGNKDPQYFERNIAVLHLFFQDTQFTGFMKGELFGFTEFLSNTGGLLGLFMGFSFLSAFEAFYFLSLRLWCTVIRKRKIESELLETEQADKKFKHMFPFPFLR</sequence>
<dbReference type="PANTHER" id="PTHR11690">
    <property type="entry name" value="AMILORIDE-SENSITIVE SODIUM CHANNEL-RELATED"/>
    <property type="match status" value="1"/>
</dbReference>
<dbReference type="Gene3D" id="2.60.470.10">
    <property type="entry name" value="Acid-sensing ion channels like domains"/>
    <property type="match status" value="1"/>
</dbReference>
<evidence type="ECO:0000256" key="13">
    <source>
        <dbReference type="SAM" id="Phobius"/>
    </source>
</evidence>
<keyword evidence="9 13" id="KW-0472">Membrane</keyword>
<accession>A0A9P0AHF0</accession>
<evidence type="ECO:0000256" key="10">
    <source>
        <dbReference type="ARBA" id="ARBA00023201"/>
    </source>
</evidence>
<dbReference type="PRINTS" id="PR01078">
    <property type="entry name" value="AMINACHANNEL"/>
</dbReference>
<gene>
    <name evidence="14" type="ORF">BEMITA_LOCUS9304</name>
</gene>
<organism evidence="14 15">
    <name type="scientific">Bemisia tabaci</name>
    <name type="common">Sweetpotato whitefly</name>
    <name type="synonym">Aleurodes tabaci</name>
    <dbReference type="NCBI Taxonomy" id="7038"/>
    <lineage>
        <taxon>Eukaryota</taxon>
        <taxon>Metazoa</taxon>
        <taxon>Ecdysozoa</taxon>
        <taxon>Arthropoda</taxon>
        <taxon>Hexapoda</taxon>
        <taxon>Insecta</taxon>
        <taxon>Pterygota</taxon>
        <taxon>Neoptera</taxon>
        <taxon>Paraneoptera</taxon>
        <taxon>Hemiptera</taxon>
        <taxon>Sternorrhyncha</taxon>
        <taxon>Aleyrodoidea</taxon>
        <taxon>Aleyrodidae</taxon>
        <taxon>Aleyrodinae</taxon>
        <taxon>Bemisia</taxon>
    </lineage>
</organism>
<keyword evidence="5 12" id="KW-0812">Transmembrane</keyword>
<feature type="transmembrane region" description="Helical" evidence="13">
    <location>
        <begin position="322"/>
        <end position="347"/>
    </location>
</feature>
<evidence type="ECO:0000256" key="6">
    <source>
        <dbReference type="ARBA" id="ARBA00022989"/>
    </source>
</evidence>
<dbReference type="GO" id="GO:0005886">
    <property type="term" value="C:plasma membrane"/>
    <property type="evidence" value="ECO:0007669"/>
    <property type="project" value="TreeGrafter"/>
</dbReference>
<evidence type="ECO:0000256" key="8">
    <source>
        <dbReference type="ARBA" id="ARBA00023065"/>
    </source>
</evidence>
<evidence type="ECO:0000256" key="11">
    <source>
        <dbReference type="ARBA" id="ARBA00023303"/>
    </source>
</evidence>
<evidence type="ECO:0000256" key="1">
    <source>
        <dbReference type="ARBA" id="ARBA00004141"/>
    </source>
</evidence>
<keyword evidence="15" id="KW-1185">Reference proteome</keyword>
<dbReference type="EMBL" id="OU963866">
    <property type="protein sequence ID" value="CAH0390596.1"/>
    <property type="molecule type" value="Genomic_DNA"/>
</dbReference>
<proteinExistence type="inferred from homology"/>
<evidence type="ECO:0000256" key="2">
    <source>
        <dbReference type="ARBA" id="ARBA00007193"/>
    </source>
</evidence>
<evidence type="ECO:0000256" key="5">
    <source>
        <dbReference type="ARBA" id="ARBA00022692"/>
    </source>
</evidence>
<name>A0A9P0AHF0_BEMTA</name>
<dbReference type="GO" id="GO:0015280">
    <property type="term" value="F:ligand-gated sodium channel activity"/>
    <property type="evidence" value="ECO:0007669"/>
    <property type="project" value="TreeGrafter"/>
</dbReference>
<keyword evidence="7" id="KW-0915">Sodium</keyword>
<evidence type="ECO:0000256" key="3">
    <source>
        <dbReference type="ARBA" id="ARBA00022448"/>
    </source>
</evidence>
<comment type="subcellular location">
    <subcellularLocation>
        <location evidence="1">Membrane</location>
        <topology evidence="1">Multi-pass membrane protein</topology>
    </subcellularLocation>
</comment>
<evidence type="ECO:0000256" key="7">
    <source>
        <dbReference type="ARBA" id="ARBA00023053"/>
    </source>
</evidence>
<protein>
    <submittedName>
        <fullName evidence="14">Uncharacterized protein</fullName>
    </submittedName>
</protein>
<dbReference type="Gene3D" id="1.10.287.770">
    <property type="entry name" value="YojJ-like"/>
    <property type="match status" value="1"/>
</dbReference>
<keyword evidence="10 12" id="KW-0739">Sodium transport</keyword>
<reference evidence="14" key="1">
    <citation type="submission" date="2021-12" db="EMBL/GenBank/DDBJ databases">
        <authorList>
            <person name="King R."/>
        </authorList>
    </citation>
    <scope>NUCLEOTIDE SEQUENCE</scope>
</reference>
<keyword evidence="4 12" id="KW-0894">Sodium channel</keyword>
<keyword evidence="6 13" id="KW-1133">Transmembrane helix</keyword>
<evidence type="ECO:0000256" key="9">
    <source>
        <dbReference type="ARBA" id="ARBA00023136"/>
    </source>
</evidence>
<dbReference type="PANTHER" id="PTHR11690:SF243">
    <property type="entry name" value="PICKPOCKET 12-RELATED"/>
    <property type="match status" value="1"/>
</dbReference>
<dbReference type="AlphaFoldDB" id="A0A9P0AHF0"/>
<dbReference type="InterPro" id="IPR001873">
    <property type="entry name" value="ENaC"/>
</dbReference>
<evidence type="ECO:0000256" key="12">
    <source>
        <dbReference type="RuleBase" id="RU000679"/>
    </source>
</evidence>
<dbReference type="Proteomes" id="UP001152759">
    <property type="component" value="Chromosome 5"/>
</dbReference>
<keyword evidence="3 12" id="KW-0813">Transport</keyword>
<keyword evidence="11 12" id="KW-0407">Ion channel</keyword>